<reference evidence="13 14" key="1">
    <citation type="submission" date="2014-09" db="EMBL/GenBank/DDBJ databases">
        <title>Whole Genome Shotgun of Flavobacterium aquatile LMG 4008.</title>
        <authorList>
            <person name="Gale A.N."/>
            <person name="Pipes S.E."/>
            <person name="Newman J.D."/>
        </authorList>
    </citation>
    <scope>NUCLEOTIDE SEQUENCE [LARGE SCALE GENOMIC DNA]</scope>
    <source>
        <strain evidence="13 14">LMG 4008</strain>
    </source>
</reference>
<evidence type="ECO:0000259" key="12">
    <source>
        <dbReference type="Pfam" id="PF00696"/>
    </source>
</evidence>
<evidence type="ECO:0000256" key="5">
    <source>
        <dbReference type="ARBA" id="ARBA00022679"/>
    </source>
</evidence>
<dbReference type="PIRSF" id="PIRSF005650">
    <property type="entry name" value="Uridylate_kin"/>
    <property type="match status" value="1"/>
</dbReference>
<dbReference type="STRING" id="1453498.LG45_13540"/>
<comment type="catalytic activity">
    <reaction evidence="10 11">
        <text>UMP + ATP = UDP + ADP</text>
        <dbReference type="Rhea" id="RHEA:24400"/>
        <dbReference type="ChEBI" id="CHEBI:30616"/>
        <dbReference type="ChEBI" id="CHEBI:57865"/>
        <dbReference type="ChEBI" id="CHEBI:58223"/>
        <dbReference type="ChEBI" id="CHEBI:456216"/>
        <dbReference type="EC" id="2.7.4.22"/>
    </reaction>
</comment>
<evidence type="ECO:0000256" key="9">
    <source>
        <dbReference type="ARBA" id="ARBA00022975"/>
    </source>
</evidence>
<dbReference type="SUPFAM" id="SSF53633">
    <property type="entry name" value="Carbamate kinase-like"/>
    <property type="match status" value="1"/>
</dbReference>
<keyword evidence="4 11" id="KW-0963">Cytoplasm</keyword>
<keyword evidence="5 11" id="KW-0808">Transferase</keyword>
<comment type="caution">
    <text evidence="11">Lacks conserved residue(s) required for the propagation of feature annotation.</text>
</comment>
<dbReference type="EMBL" id="JRHH01000005">
    <property type="protein sequence ID" value="KGD67243.1"/>
    <property type="molecule type" value="Genomic_DNA"/>
</dbReference>
<feature type="binding site" evidence="11">
    <location>
        <begin position="132"/>
        <end position="139"/>
    </location>
    <ligand>
        <name>UMP</name>
        <dbReference type="ChEBI" id="CHEBI:57865"/>
    </ligand>
</feature>
<feature type="binding site" evidence="11">
    <location>
        <position position="56"/>
    </location>
    <ligand>
        <name>ATP</name>
        <dbReference type="ChEBI" id="CHEBI:30616"/>
    </ligand>
</feature>
<evidence type="ECO:0000256" key="1">
    <source>
        <dbReference type="ARBA" id="ARBA00004496"/>
    </source>
</evidence>
<comment type="subcellular location">
    <subcellularLocation>
        <location evidence="1 11">Cytoplasm</location>
    </subcellularLocation>
</comment>
<dbReference type="Proteomes" id="UP000029554">
    <property type="component" value="Unassembled WGS sequence"/>
</dbReference>
<dbReference type="eggNOG" id="COG0528">
    <property type="taxonomic scope" value="Bacteria"/>
</dbReference>
<evidence type="ECO:0000256" key="3">
    <source>
        <dbReference type="ARBA" id="ARBA00007614"/>
    </source>
</evidence>
<keyword evidence="14" id="KW-1185">Reference proteome</keyword>
<dbReference type="InterPro" id="IPR011817">
    <property type="entry name" value="Uridylate_kinase"/>
</dbReference>
<evidence type="ECO:0000256" key="4">
    <source>
        <dbReference type="ARBA" id="ARBA00022490"/>
    </source>
</evidence>
<comment type="similarity">
    <text evidence="3 11">Belongs to the UMP kinase family.</text>
</comment>
<comment type="activity regulation">
    <text evidence="11">Inhibited by UTP.</text>
</comment>
<comment type="subunit">
    <text evidence="11">Homohexamer.</text>
</comment>
<evidence type="ECO:0000256" key="7">
    <source>
        <dbReference type="ARBA" id="ARBA00022777"/>
    </source>
</evidence>
<dbReference type="GO" id="GO:0005524">
    <property type="term" value="F:ATP binding"/>
    <property type="evidence" value="ECO:0007669"/>
    <property type="project" value="UniProtKB-KW"/>
</dbReference>
<dbReference type="FunFam" id="3.40.1160.10:FF:000001">
    <property type="entry name" value="Uridylate kinase"/>
    <property type="match status" value="1"/>
</dbReference>
<evidence type="ECO:0000256" key="11">
    <source>
        <dbReference type="HAMAP-Rule" id="MF_01220"/>
    </source>
</evidence>
<dbReference type="GO" id="GO:0033862">
    <property type="term" value="F:UMP kinase activity"/>
    <property type="evidence" value="ECO:0007669"/>
    <property type="project" value="UniProtKB-EC"/>
</dbReference>
<keyword evidence="7 11" id="KW-0418">Kinase</keyword>
<dbReference type="EC" id="2.7.4.22" evidence="11"/>
<protein>
    <recommendedName>
        <fullName evidence="11">Uridylate kinase</fullName>
        <shortName evidence="11">UK</shortName>
        <ecNumber evidence="11">2.7.4.22</ecNumber>
    </recommendedName>
    <alternativeName>
        <fullName evidence="11">Uridine monophosphate kinase</fullName>
        <shortName evidence="11">UMP kinase</shortName>
        <shortName evidence="11">UMPK</shortName>
    </alternativeName>
</protein>
<name>A0A095TY07_9FLAO</name>
<dbReference type="HAMAP" id="MF_01220_B">
    <property type="entry name" value="PyrH_B"/>
    <property type="match status" value="1"/>
</dbReference>
<dbReference type="GO" id="GO:0005737">
    <property type="term" value="C:cytoplasm"/>
    <property type="evidence" value="ECO:0007669"/>
    <property type="project" value="UniProtKB-SubCell"/>
</dbReference>
<dbReference type="AlphaFoldDB" id="A0A095TY07"/>
<feature type="binding site" evidence="11">
    <location>
        <position position="168"/>
    </location>
    <ligand>
        <name>ATP</name>
        <dbReference type="ChEBI" id="CHEBI:30616"/>
    </ligand>
</feature>
<dbReference type="GO" id="GO:0044210">
    <property type="term" value="P:'de novo' CTP biosynthetic process"/>
    <property type="evidence" value="ECO:0007669"/>
    <property type="project" value="UniProtKB-UniRule"/>
</dbReference>
<comment type="caution">
    <text evidence="13">The sequence shown here is derived from an EMBL/GenBank/DDBJ whole genome shotgun (WGS) entry which is preliminary data.</text>
</comment>
<feature type="binding site" evidence="11">
    <location>
        <position position="165"/>
    </location>
    <ligand>
        <name>ATP</name>
        <dbReference type="ChEBI" id="CHEBI:30616"/>
    </ligand>
</feature>
<evidence type="ECO:0000256" key="2">
    <source>
        <dbReference type="ARBA" id="ARBA00004791"/>
    </source>
</evidence>
<dbReference type="NCBIfam" id="TIGR02075">
    <property type="entry name" value="pyrH_bact"/>
    <property type="match status" value="1"/>
</dbReference>
<evidence type="ECO:0000313" key="13">
    <source>
        <dbReference type="EMBL" id="KGD67243.1"/>
    </source>
</evidence>
<proteinExistence type="inferred from homology"/>
<keyword evidence="9 11" id="KW-0665">Pyrimidine biosynthesis</keyword>
<evidence type="ECO:0000313" key="14">
    <source>
        <dbReference type="Proteomes" id="UP000029554"/>
    </source>
</evidence>
<dbReference type="InterPro" id="IPR036393">
    <property type="entry name" value="AceGlu_kinase-like_sf"/>
</dbReference>
<feature type="domain" description="Aspartate/glutamate/uridylate kinase" evidence="12">
    <location>
        <begin position="4"/>
        <end position="213"/>
    </location>
</feature>
<evidence type="ECO:0000256" key="8">
    <source>
        <dbReference type="ARBA" id="ARBA00022840"/>
    </source>
</evidence>
<feature type="binding site" evidence="11">
    <location>
        <position position="71"/>
    </location>
    <ligand>
        <name>UMP</name>
        <dbReference type="ChEBI" id="CHEBI:57865"/>
    </ligand>
</feature>
<dbReference type="PANTHER" id="PTHR42833">
    <property type="entry name" value="URIDYLATE KINASE"/>
    <property type="match status" value="1"/>
</dbReference>
<accession>A0A095TY07</accession>
<comment type="pathway">
    <text evidence="2 11">Pyrimidine metabolism; CTP biosynthesis via de novo pathway; UDP from UMP (UMPK route): step 1/1.</text>
</comment>
<dbReference type="InterPro" id="IPR001048">
    <property type="entry name" value="Asp/Glu/Uridylate_kinase"/>
</dbReference>
<dbReference type="RefSeq" id="WP_035127928.1">
    <property type="nucleotide sequence ID" value="NZ_JRHH01000005.1"/>
</dbReference>
<dbReference type="PANTHER" id="PTHR42833:SF4">
    <property type="entry name" value="URIDYLATE KINASE PUMPKIN, CHLOROPLASTIC"/>
    <property type="match status" value="1"/>
</dbReference>
<organism evidence="13 14">
    <name type="scientific">Flavobacterium aquatile LMG 4008 = ATCC 11947</name>
    <dbReference type="NCBI Taxonomy" id="1453498"/>
    <lineage>
        <taxon>Bacteria</taxon>
        <taxon>Pseudomonadati</taxon>
        <taxon>Bacteroidota</taxon>
        <taxon>Flavobacteriia</taxon>
        <taxon>Flavobacteriales</taxon>
        <taxon>Flavobacteriaceae</taxon>
        <taxon>Flavobacterium</taxon>
    </lineage>
</organism>
<dbReference type="InterPro" id="IPR015963">
    <property type="entry name" value="Uridylate_kinase_bac"/>
</dbReference>
<feature type="binding site" evidence="11">
    <location>
        <begin position="9"/>
        <end position="12"/>
    </location>
    <ligand>
        <name>ATP</name>
        <dbReference type="ChEBI" id="CHEBI:30616"/>
    </ligand>
</feature>
<evidence type="ECO:0000256" key="10">
    <source>
        <dbReference type="ARBA" id="ARBA00047767"/>
    </source>
</evidence>
<dbReference type="Pfam" id="PF00696">
    <property type="entry name" value="AA_kinase"/>
    <property type="match status" value="1"/>
</dbReference>
<dbReference type="Gene3D" id="3.40.1160.10">
    <property type="entry name" value="Acetylglutamate kinase-like"/>
    <property type="match status" value="1"/>
</dbReference>
<dbReference type="CDD" id="cd04254">
    <property type="entry name" value="AAK_UMPK-PyrH-Ec"/>
    <property type="match status" value="1"/>
</dbReference>
<feature type="binding site" evidence="11">
    <location>
        <position position="51"/>
    </location>
    <ligand>
        <name>UMP</name>
        <dbReference type="ChEBI" id="CHEBI:57865"/>
    </ligand>
</feature>
<gene>
    <name evidence="11 13" type="primary">pyrH</name>
    <name evidence="13" type="ORF">LG45_13540</name>
</gene>
<keyword evidence="6 11" id="KW-0547">Nucleotide-binding</keyword>
<comment type="function">
    <text evidence="11">Catalyzes the reversible phosphorylation of UMP to UDP.</text>
</comment>
<dbReference type="OrthoDB" id="9807458at2"/>
<feature type="binding site" evidence="11">
    <location>
        <position position="159"/>
    </location>
    <ligand>
        <name>ATP</name>
        <dbReference type="ChEBI" id="CHEBI:30616"/>
    </ligand>
</feature>
<dbReference type="GO" id="GO:0006225">
    <property type="term" value="P:UDP biosynthetic process"/>
    <property type="evidence" value="ECO:0007669"/>
    <property type="project" value="TreeGrafter"/>
</dbReference>
<dbReference type="UniPathway" id="UPA00159">
    <property type="reaction ID" value="UER00275"/>
</dbReference>
<sequence length="235" mass="25613">MKYKRILLKLSGEALMGEKQYGIDPKILSEYADEIKQIHDKGVEIAIVIGGGNIFRGVAGASSGMDRVQGDYMGMLATVINGMALQGALEDKGMLTRLQTALKIEAIAEPYIKRRAVRHLEKGRIVIFGAGTGNPYFTTDTAAVLRGVEVHADVILKGTRVDGVYTADPEKDKSAVKFDYISFEDVLKKGLNVMDTTAFTLSQENKLPIVVFDMNKKGNLLKICEGENVGTVVNI</sequence>
<feature type="binding site" evidence="11">
    <location>
        <position position="52"/>
    </location>
    <ligand>
        <name>ATP</name>
        <dbReference type="ChEBI" id="CHEBI:30616"/>
    </ligand>
</feature>
<evidence type="ECO:0000256" key="6">
    <source>
        <dbReference type="ARBA" id="ARBA00022741"/>
    </source>
</evidence>
<keyword evidence="8 11" id="KW-0067">ATP-binding</keyword>